<dbReference type="InterPro" id="IPR037923">
    <property type="entry name" value="HTH-like"/>
</dbReference>
<dbReference type="Proteomes" id="UP000244081">
    <property type="component" value="Unassembled WGS sequence"/>
</dbReference>
<keyword evidence="2 5" id="KW-0238">DNA-binding</keyword>
<dbReference type="InterPro" id="IPR050204">
    <property type="entry name" value="AraC_XylS_family_regulators"/>
</dbReference>
<evidence type="ECO:0000259" key="4">
    <source>
        <dbReference type="PROSITE" id="PS01124"/>
    </source>
</evidence>
<dbReference type="SMART" id="SM00342">
    <property type="entry name" value="HTH_ARAC"/>
    <property type="match status" value="1"/>
</dbReference>
<dbReference type="Pfam" id="PF12833">
    <property type="entry name" value="HTH_18"/>
    <property type="match status" value="1"/>
</dbReference>
<evidence type="ECO:0000313" key="6">
    <source>
        <dbReference type="Proteomes" id="UP000244081"/>
    </source>
</evidence>
<dbReference type="AlphaFoldDB" id="A0A2T5V4V5"/>
<reference evidence="5 6" key="1">
    <citation type="submission" date="2018-04" db="EMBL/GenBank/DDBJ databases">
        <title>Genomic Encyclopedia of Archaeal and Bacterial Type Strains, Phase II (KMG-II): from individual species to whole genera.</title>
        <authorList>
            <person name="Goeker M."/>
        </authorList>
    </citation>
    <scope>NUCLEOTIDE SEQUENCE [LARGE SCALE GENOMIC DNA]</scope>
    <source>
        <strain evidence="5 6">DSM 23382</strain>
    </source>
</reference>
<name>A0A2T5V4V5_9HYPH</name>
<keyword evidence="1" id="KW-0805">Transcription regulation</keyword>
<dbReference type="OrthoDB" id="9809338at2"/>
<dbReference type="InterPro" id="IPR018060">
    <property type="entry name" value="HTH_AraC"/>
</dbReference>
<dbReference type="SUPFAM" id="SSF46689">
    <property type="entry name" value="Homeodomain-like"/>
    <property type="match status" value="2"/>
</dbReference>
<dbReference type="Pfam" id="PF02311">
    <property type="entry name" value="AraC_binding"/>
    <property type="match status" value="1"/>
</dbReference>
<dbReference type="InterPro" id="IPR003313">
    <property type="entry name" value="AraC-bd"/>
</dbReference>
<dbReference type="SUPFAM" id="SSF51215">
    <property type="entry name" value="Regulatory protein AraC"/>
    <property type="match status" value="1"/>
</dbReference>
<evidence type="ECO:0000313" key="5">
    <source>
        <dbReference type="EMBL" id="PTW58785.1"/>
    </source>
</evidence>
<evidence type="ECO:0000256" key="3">
    <source>
        <dbReference type="ARBA" id="ARBA00023163"/>
    </source>
</evidence>
<feature type="domain" description="HTH araC/xylS-type" evidence="4">
    <location>
        <begin position="188"/>
        <end position="285"/>
    </location>
</feature>
<gene>
    <name evidence="5" type="ORF">C8N35_10989</name>
</gene>
<dbReference type="PROSITE" id="PS01124">
    <property type="entry name" value="HTH_ARAC_FAMILY_2"/>
    <property type="match status" value="1"/>
</dbReference>
<organism evidence="5 6">
    <name type="scientific">Breoghania corrubedonensis</name>
    <dbReference type="NCBI Taxonomy" id="665038"/>
    <lineage>
        <taxon>Bacteria</taxon>
        <taxon>Pseudomonadati</taxon>
        <taxon>Pseudomonadota</taxon>
        <taxon>Alphaproteobacteria</taxon>
        <taxon>Hyphomicrobiales</taxon>
        <taxon>Stappiaceae</taxon>
        <taxon>Breoghania</taxon>
    </lineage>
</organism>
<dbReference type="RefSeq" id="WP_107991316.1">
    <property type="nucleotide sequence ID" value="NZ_QAYG01000009.1"/>
</dbReference>
<keyword evidence="3" id="KW-0804">Transcription</keyword>
<proteinExistence type="predicted"/>
<dbReference type="InterPro" id="IPR009057">
    <property type="entry name" value="Homeodomain-like_sf"/>
</dbReference>
<evidence type="ECO:0000256" key="2">
    <source>
        <dbReference type="ARBA" id="ARBA00023125"/>
    </source>
</evidence>
<comment type="caution">
    <text evidence="5">The sequence shown here is derived from an EMBL/GenBank/DDBJ whole genome shotgun (WGS) entry which is preliminary data.</text>
</comment>
<protein>
    <submittedName>
        <fullName evidence="5">AraC-like DNA-binding protein</fullName>
    </submittedName>
</protein>
<dbReference type="EMBL" id="QAYG01000009">
    <property type="protein sequence ID" value="PTW58785.1"/>
    <property type="molecule type" value="Genomic_DNA"/>
</dbReference>
<dbReference type="PANTHER" id="PTHR46796:SF2">
    <property type="entry name" value="TRANSCRIPTIONAL REGULATORY PROTEIN"/>
    <property type="match status" value="1"/>
</dbReference>
<sequence>MTTMNQPEAFDLTVLNAGERARFWREPRHDALECLSATFRTHVYTPHTHETYVVGVIVAGCEGVNIAGYRGAARPGDVCFVNPGTLHDGCPVDGGYAYRTAYPETDFIAGIAEDLLGRRPRSLPHFRTPIIRDPALAATFAEAHRRLETGHGSLESDELFHRFFAMSLVRHADLEPAAHALDHHPGLARVRDYIDAHLGENIDLTTLAHIAGLSRHHLLRAFRKTYGLTPHAFLLDRRIHTARRLLLKGFAPSDVAAACGFCDQSHLNRVFKGRMGITPGVFAAAA</sequence>
<dbReference type="Gene3D" id="1.10.10.60">
    <property type="entry name" value="Homeodomain-like"/>
    <property type="match status" value="1"/>
</dbReference>
<keyword evidence="6" id="KW-1185">Reference proteome</keyword>
<dbReference type="PANTHER" id="PTHR46796">
    <property type="entry name" value="HTH-TYPE TRANSCRIPTIONAL ACTIVATOR RHAS-RELATED"/>
    <property type="match status" value="1"/>
</dbReference>
<accession>A0A2T5V4V5</accession>
<dbReference type="GO" id="GO:0003700">
    <property type="term" value="F:DNA-binding transcription factor activity"/>
    <property type="evidence" value="ECO:0007669"/>
    <property type="project" value="InterPro"/>
</dbReference>
<evidence type="ECO:0000256" key="1">
    <source>
        <dbReference type="ARBA" id="ARBA00023015"/>
    </source>
</evidence>
<dbReference type="GO" id="GO:0043565">
    <property type="term" value="F:sequence-specific DNA binding"/>
    <property type="evidence" value="ECO:0007669"/>
    <property type="project" value="InterPro"/>
</dbReference>